<evidence type="ECO:0000256" key="5">
    <source>
        <dbReference type="ARBA" id="ARBA00023235"/>
    </source>
</evidence>
<dbReference type="InterPro" id="IPR001179">
    <property type="entry name" value="PPIase_FKBP_dom"/>
</dbReference>
<comment type="caution">
    <text evidence="9">The sequence shown here is derived from an EMBL/GenBank/DDBJ whole genome shotgun (WGS) entry which is preliminary data.</text>
</comment>
<feature type="domain" description="PPIase FKBP-type" evidence="8">
    <location>
        <begin position="215"/>
        <end position="307"/>
    </location>
</feature>
<keyword evidence="4 6" id="KW-0697">Rotamase</keyword>
<accession>A0A2S7T0W3</accession>
<evidence type="ECO:0000256" key="1">
    <source>
        <dbReference type="ARBA" id="ARBA00000971"/>
    </source>
</evidence>
<protein>
    <recommendedName>
        <fullName evidence="3 6">peptidylprolyl isomerase</fullName>
        <ecNumber evidence="3 6">5.2.1.8</ecNumber>
    </recommendedName>
</protein>
<evidence type="ECO:0000256" key="2">
    <source>
        <dbReference type="ARBA" id="ARBA00006577"/>
    </source>
</evidence>
<keyword evidence="5 6" id="KW-0413">Isomerase</keyword>
<dbReference type="EMBL" id="PPSL01000001">
    <property type="protein sequence ID" value="PQJ12455.1"/>
    <property type="molecule type" value="Genomic_DNA"/>
</dbReference>
<keyword evidence="10" id="KW-1185">Reference proteome</keyword>
<dbReference type="InterPro" id="IPR046357">
    <property type="entry name" value="PPIase_dom_sf"/>
</dbReference>
<dbReference type="RefSeq" id="WP_105037339.1">
    <property type="nucleotide sequence ID" value="NZ_PPSL01000001.1"/>
</dbReference>
<comment type="catalytic activity">
    <reaction evidence="1 6">
        <text>[protein]-peptidylproline (omega=180) = [protein]-peptidylproline (omega=0)</text>
        <dbReference type="Rhea" id="RHEA:16237"/>
        <dbReference type="Rhea" id="RHEA-COMP:10747"/>
        <dbReference type="Rhea" id="RHEA-COMP:10748"/>
        <dbReference type="ChEBI" id="CHEBI:83833"/>
        <dbReference type="ChEBI" id="CHEBI:83834"/>
        <dbReference type="EC" id="5.2.1.8"/>
    </reaction>
</comment>
<dbReference type="SUPFAM" id="SSF54534">
    <property type="entry name" value="FKBP-like"/>
    <property type="match status" value="3"/>
</dbReference>
<evidence type="ECO:0000259" key="8">
    <source>
        <dbReference type="PROSITE" id="PS50059"/>
    </source>
</evidence>
<keyword evidence="7" id="KW-0732">Signal</keyword>
<reference evidence="9 10" key="1">
    <citation type="submission" date="2018-01" db="EMBL/GenBank/DDBJ databases">
        <title>A novel member of the phylum Bacteroidetes isolated from glacier ice.</title>
        <authorList>
            <person name="Liu Q."/>
            <person name="Xin Y.-H."/>
        </authorList>
    </citation>
    <scope>NUCLEOTIDE SEQUENCE [LARGE SCALE GENOMIC DNA]</scope>
    <source>
        <strain evidence="9 10">RB1R16</strain>
    </source>
</reference>
<feature type="chain" id="PRO_5015577881" description="peptidylprolyl isomerase" evidence="7">
    <location>
        <begin position="20"/>
        <end position="444"/>
    </location>
</feature>
<evidence type="ECO:0000256" key="7">
    <source>
        <dbReference type="SAM" id="SignalP"/>
    </source>
</evidence>
<feature type="domain" description="PPIase FKBP-type" evidence="8">
    <location>
        <begin position="67"/>
        <end position="157"/>
    </location>
</feature>
<dbReference type="OrthoDB" id="9814548at2"/>
<organism evidence="9 10">
    <name type="scientific">Flavipsychrobacter stenotrophus</name>
    <dbReference type="NCBI Taxonomy" id="2077091"/>
    <lineage>
        <taxon>Bacteria</taxon>
        <taxon>Pseudomonadati</taxon>
        <taxon>Bacteroidota</taxon>
        <taxon>Chitinophagia</taxon>
        <taxon>Chitinophagales</taxon>
        <taxon>Chitinophagaceae</taxon>
        <taxon>Flavipsychrobacter</taxon>
    </lineage>
</organism>
<dbReference type="EC" id="5.2.1.8" evidence="3 6"/>
<sequence length="444" mass="47407">MKKVALLSLMLAAGTICVAQKKAATAKPTAKVTKSSKEDVSGFTKLPSGLLFKVAKHGTGTEHPGVGDHLEMHIHVHIKDSTMFDSRKMNASKPVPFQVQPPNFKGDPIEGFMKMVAGDSAIMRLPVDSLLNQNKQMMPGMKKGDVLVYEVVLVSAVSDVDFKKAASAANDKQKGIDDAAMQAYFKQNNINAKKTASGLYYSITKEGTGENAKPGQSVSVNYTGKLLNGKAFDSNTDPEFHHTDPFTLTLGAGQVIKGWDEGLALFNKGGKGVLYIPSGLAYGSQDRSPTIPANSVLVFDVEITNIASQADLDDKLITDYLAKNNIKATKTASGLYYSVSKEGGAKPAAGDKVSVMYTGKTLDGRKFDSNIDSAFHHTTPLEFPIGQGQVIKGWDEGIPMFGKGGKGTLYIPSGIAYGAHSPTQAIPANAVLVFDVELLDFKKP</sequence>
<evidence type="ECO:0000256" key="4">
    <source>
        <dbReference type="ARBA" id="ARBA00023110"/>
    </source>
</evidence>
<dbReference type="GO" id="GO:0003755">
    <property type="term" value="F:peptidyl-prolyl cis-trans isomerase activity"/>
    <property type="evidence" value="ECO:0007669"/>
    <property type="project" value="UniProtKB-KW"/>
</dbReference>
<feature type="domain" description="PPIase FKBP-type" evidence="8">
    <location>
        <begin position="350"/>
        <end position="442"/>
    </location>
</feature>
<evidence type="ECO:0000256" key="3">
    <source>
        <dbReference type="ARBA" id="ARBA00013194"/>
    </source>
</evidence>
<dbReference type="Pfam" id="PF00254">
    <property type="entry name" value="FKBP_C"/>
    <property type="match status" value="2"/>
</dbReference>
<evidence type="ECO:0000256" key="6">
    <source>
        <dbReference type="PROSITE-ProRule" id="PRU00277"/>
    </source>
</evidence>
<feature type="signal peptide" evidence="7">
    <location>
        <begin position="1"/>
        <end position="19"/>
    </location>
</feature>
<gene>
    <name evidence="9" type="ORF">CJD36_001515</name>
</gene>
<name>A0A2S7T0W3_9BACT</name>
<dbReference type="Proteomes" id="UP000239872">
    <property type="component" value="Unassembled WGS sequence"/>
</dbReference>
<dbReference type="PANTHER" id="PTHR43811:SF19">
    <property type="entry name" value="39 KDA FK506-BINDING NUCLEAR PROTEIN"/>
    <property type="match status" value="1"/>
</dbReference>
<dbReference type="Gene3D" id="3.10.50.40">
    <property type="match status" value="3"/>
</dbReference>
<comment type="similarity">
    <text evidence="2">Belongs to the FKBP-type PPIase family.</text>
</comment>
<proteinExistence type="inferred from homology"/>
<evidence type="ECO:0000313" key="9">
    <source>
        <dbReference type="EMBL" id="PQJ12455.1"/>
    </source>
</evidence>
<dbReference type="AlphaFoldDB" id="A0A2S7T0W3"/>
<evidence type="ECO:0000313" key="10">
    <source>
        <dbReference type="Proteomes" id="UP000239872"/>
    </source>
</evidence>
<dbReference type="PANTHER" id="PTHR43811">
    <property type="entry name" value="FKBP-TYPE PEPTIDYL-PROLYL CIS-TRANS ISOMERASE FKPA"/>
    <property type="match status" value="1"/>
</dbReference>
<dbReference type="PROSITE" id="PS50059">
    <property type="entry name" value="FKBP_PPIASE"/>
    <property type="match status" value="3"/>
</dbReference>